<dbReference type="AlphaFoldDB" id="A0AAW8TFC4"/>
<dbReference type="InterPro" id="IPR050179">
    <property type="entry name" value="Trans_hexapeptide_repeat"/>
</dbReference>
<organism evidence="1 2">
    <name type="scientific">Enterococcus raffinosus</name>
    <dbReference type="NCBI Taxonomy" id="71452"/>
    <lineage>
        <taxon>Bacteria</taxon>
        <taxon>Bacillati</taxon>
        <taxon>Bacillota</taxon>
        <taxon>Bacilli</taxon>
        <taxon>Lactobacillales</taxon>
        <taxon>Enterococcaceae</taxon>
        <taxon>Enterococcus</taxon>
    </lineage>
</organism>
<name>A0AAW8TFC4_9ENTE</name>
<dbReference type="Pfam" id="PF14602">
    <property type="entry name" value="Hexapep_2"/>
    <property type="match status" value="1"/>
</dbReference>
<proteinExistence type="predicted"/>
<dbReference type="Gene3D" id="2.160.10.10">
    <property type="entry name" value="Hexapeptide repeat proteins"/>
    <property type="match status" value="1"/>
</dbReference>
<dbReference type="InterPro" id="IPR011004">
    <property type="entry name" value="Trimer_LpxA-like_sf"/>
</dbReference>
<sequence>METIIKGNSFFQKGILYQQNNINKKILFNEKIEQLFQNKKIYTLFTSSESRFKLGRAFIEVSENAVIEPYSLFGGGNKFYTMGSFSYTRSSLPVNTIVGRYCSIAPNVTRIEAGHPLDRFTTSNITYVKNNIALNQFSKEQNKIFSVERINKVDNLPIVIGNDVWIGQDVRFSSKGITVGDGAVVAAGSIVTKDVPPYAVVAGIPARIIKFRFESHIIQKLLNLKWWQYAYTDFSGIQGNTKIELFIETLETMIEKGELAPYEPEPITIKDFVG</sequence>
<dbReference type="SUPFAM" id="SSF51161">
    <property type="entry name" value="Trimeric LpxA-like enzymes"/>
    <property type="match status" value="1"/>
</dbReference>
<dbReference type="PANTHER" id="PTHR43300">
    <property type="entry name" value="ACETYLTRANSFERASE"/>
    <property type="match status" value="1"/>
</dbReference>
<dbReference type="EMBL" id="JARPXL010000015">
    <property type="protein sequence ID" value="MDT2545533.1"/>
    <property type="molecule type" value="Genomic_DNA"/>
</dbReference>
<dbReference type="PANTHER" id="PTHR43300:SF11">
    <property type="entry name" value="ACETYLTRANSFERASE RV3034C-RELATED"/>
    <property type="match status" value="1"/>
</dbReference>
<gene>
    <name evidence="1" type="ORF">P7D69_14370</name>
</gene>
<protein>
    <submittedName>
        <fullName evidence="1">CatB-related O-acetyltransferase</fullName>
    </submittedName>
</protein>
<dbReference type="RefSeq" id="WP_222226525.1">
    <property type="nucleotide sequence ID" value="NZ_CP081846.1"/>
</dbReference>
<dbReference type="InterPro" id="IPR001451">
    <property type="entry name" value="Hexapep"/>
</dbReference>
<dbReference type="CDD" id="cd03349">
    <property type="entry name" value="LbH_XAT"/>
    <property type="match status" value="1"/>
</dbReference>
<accession>A0AAW8TFC4</accession>
<evidence type="ECO:0000313" key="1">
    <source>
        <dbReference type="EMBL" id="MDT2545533.1"/>
    </source>
</evidence>
<reference evidence="1" key="1">
    <citation type="submission" date="2023-03" db="EMBL/GenBank/DDBJ databases">
        <authorList>
            <person name="Shen W."/>
            <person name="Cai J."/>
        </authorList>
    </citation>
    <scope>NUCLEOTIDE SEQUENCE</scope>
    <source>
        <strain evidence="1">Y15</strain>
    </source>
</reference>
<comment type="caution">
    <text evidence="1">The sequence shown here is derived from an EMBL/GenBank/DDBJ whole genome shotgun (WGS) entry which is preliminary data.</text>
</comment>
<evidence type="ECO:0000313" key="2">
    <source>
        <dbReference type="Proteomes" id="UP001254770"/>
    </source>
</evidence>
<dbReference type="Proteomes" id="UP001254770">
    <property type="component" value="Unassembled WGS sequence"/>
</dbReference>